<organism evidence="2 3">
    <name type="scientific">Vitis vinifera</name>
    <name type="common">Grape</name>
    <dbReference type="NCBI Taxonomy" id="29760"/>
    <lineage>
        <taxon>Eukaryota</taxon>
        <taxon>Viridiplantae</taxon>
        <taxon>Streptophyta</taxon>
        <taxon>Embryophyta</taxon>
        <taxon>Tracheophyta</taxon>
        <taxon>Spermatophyta</taxon>
        <taxon>Magnoliopsida</taxon>
        <taxon>eudicotyledons</taxon>
        <taxon>Gunneridae</taxon>
        <taxon>Pentapetalae</taxon>
        <taxon>rosids</taxon>
        <taxon>Vitales</taxon>
        <taxon>Vitaceae</taxon>
        <taxon>Viteae</taxon>
        <taxon>Vitis</taxon>
    </lineage>
</organism>
<comment type="caution">
    <text evidence="2">The sequence shown here is derived from an EMBL/GenBank/DDBJ whole genome shotgun (WGS) entry which is preliminary data.</text>
</comment>
<name>A0A438G4U3_VITVI</name>
<protein>
    <submittedName>
        <fullName evidence="2">Uncharacterized protein</fullName>
    </submittedName>
</protein>
<feature type="compositionally biased region" description="Basic residues" evidence="1">
    <location>
        <begin position="71"/>
        <end position="82"/>
    </location>
</feature>
<gene>
    <name evidence="2" type="ORF">CK203_063623</name>
</gene>
<evidence type="ECO:0000256" key="1">
    <source>
        <dbReference type="SAM" id="MobiDB-lite"/>
    </source>
</evidence>
<evidence type="ECO:0000313" key="3">
    <source>
        <dbReference type="Proteomes" id="UP000288805"/>
    </source>
</evidence>
<dbReference type="Proteomes" id="UP000288805">
    <property type="component" value="Unassembled WGS sequence"/>
</dbReference>
<dbReference type="AlphaFoldDB" id="A0A438G4U3"/>
<dbReference type="EMBL" id="QGNW01000597">
    <property type="protein sequence ID" value="RVW67211.1"/>
    <property type="molecule type" value="Genomic_DNA"/>
</dbReference>
<proteinExistence type="predicted"/>
<accession>A0A438G4U3</accession>
<reference evidence="2 3" key="1">
    <citation type="journal article" date="2018" name="PLoS Genet.">
        <title>Population sequencing reveals clonal diversity and ancestral inbreeding in the grapevine cultivar Chardonnay.</title>
        <authorList>
            <person name="Roach M.J."/>
            <person name="Johnson D.L."/>
            <person name="Bohlmann J."/>
            <person name="van Vuuren H.J."/>
            <person name="Jones S.J."/>
            <person name="Pretorius I.S."/>
            <person name="Schmidt S.A."/>
            <person name="Borneman A.R."/>
        </authorList>
    </citation>
    <scope>NUCLEOTIDE SEQUENCE [LARGE SCALE GENOMIC DNA]</scope>
    <source>
        <strain evidence="3">cv. Chardonnay</strain>
        <tissue evidence="2">Leaf</tissue>
    </source>
</reference>
<sequence length="248" mass="27493">MAKTRGAHTASPSAHNPSLRASLVRDSISEASQASVIPPFEGVVPSSPPRRRYETKRPPTIPGVSTSCPKKSVHRPPTKKARFSGPRESSALPQPQPPTTESQIPFGMTPEVIIRDFFYPKVALDFYQSMTTHRVRDPTVIHFTIDGRYGILGARHIAEALHIPYEPEGASTWDASSKCGAAFQHISTPAYGAEERSYIGEHLGYPSEPQLERRHICRELFTLNKWNHLKAYVAPPRAPDMLAPPELL</sequence>
<evidence type="ECO:0000313" key="2">
    <source>
        <dbReference type="EMBL" id="RVW67211.1"/>
    </source>
</evidence>
<feature type="region of interest" description="Disordered" evidence="1">
    <location>
        <begin position="1"/>
        <end position="105"/>
    </location>
</feature>